<evidence type="ECO:0000313" key="2">
    <source>
        <dbReference type="Proteomes" id="UP001174909"/>
    </source>
</evidence>
<evidence type="ECO:0000313" key="1">
    <source>
        <dbReference type="EMBL" id="CAI8052358.1"/>
    </source>
</evidence>
<proteinExistence type="predicted"/>
<organism evidence="1 2">
    <name type="scientific">Geodia barretti</name>
    <name type="common">Barrett's horny sponge</name>
    <dbReference type="NCBI Taxonomy" id="519541"/>
    <lineage>
        <taxon>Eukaryota</taxon>
        <taxon>Metazoa</taxon>
        <taxon>Porifera</taxon>
        <taxon>Demospongiae</taxon>
        <taxon>Heteroscleromorpha</taxon>
        <taxon>Tetractinellida</taxon>
        <taxon>Astrophorina</taxon>
        <taxon>Geodiidae</taxon>
        <taxon>Geodia</taxon>
    </lineage>
</organism>
<gene>
    <name evidence="1" type="ORF">GBAR_LOCUS28640</name>
</gene>
<keyword evidence="2" id="KW-1185">Reference proteome</keyword>
<comment type="caution">
    <text evidence="1">The sequence shown here is derived from an EMBL/GenBank/DDBJ whole genome shotgun (WGS) entry which is preliminary data.</text>
</comment>
<dbReference type="AlphaFoldDB" id="A0AA35XB97"/>
<name>A0AA35XB97_GEOBA</name>
<dbReference type="Proteomes" id="UP001174909">
    <property type="component" value="Unassembled WGS sequence"/>
</dbReference>
<accession>A0AA35XB97</accession>
<dbReference type="EMBL" id="CASHTH010004005">
    <property type="protein sequence ID" value="CAI8052358.1"/>
    <property type="molecule type" value="Genomic_DNA"/>
</dbReference>
<reference evidence="1" key="1">
    <citation type="submission" date="2023-03" db="EMBL/GenBank/DDBJ databases">
        <authorList>
            <person name="Steffen K."/>
            <person name="Cardenas P."/>
        </authorList>
    </citation>
    <scope>NUCLEOTIDE SEQUENCE</scope>
</reference>
<protein>
    <submittedName>
        <fullName evidence="1">Uncharacterized protein</fullName>
    </submittedName>
</protein>
<sequence>MVFSFGYALFIWVYTFFLRVPSSHSGTHTFLIWVPSFHLGMHTLFGLHHEVFHNHKNIAALNTLNNKNNDKL</sequence>